<keyword evidence="1" id="KW-0812">Transmembrane</keyword>
<keyword evidence="1" id="KW-1133">Transmembrane helix</keyword>
<dbReference type="GO" id="GO:0003700">
    <property type="term" value="F:DNA-binding transcription factor activity"/>
    <property type="evidence" value="ECO:0007669"/>
    <property type="project" value="InterPro"/>
</dbReference>
<evidence type="ECO:0000313" key="3">
    <source>
        <dbReference type="Proteomes" id="UP000193642"/>
    </source>
</evidence>
<dbReference type="EMBL" id="MCGO01000079">
    <property type="protein sequence ID" value="ORY31122.1"/>
    <property type="molecule type" value="Genomic_DNA"/>
</dbReference>
<accession>A0A1Y2B8G2</accession>
<dbReference type="Proteomes" id="UP000193642">
    <property type="component" value="Unassembled WGS sequence"/>
</dbReference>
<dbReference type="AlphaFoldDB" id="A0A1Y2B8G2"/>
<comment type="caution">
    <text evidence="2">The sequence shown here is derived from an EMBL/GenBank/DDBJ whole genome shotgun (WGS) entry which is preliminary data.</text>
</comment>
<keyword evidence="1" id="KW-0472">Membrane</keyword>
<feature type="transmembrane region" description="Helical" evidence="1">
    <location>
        <begin position="41"/>
        <end position="65"/>
    </location>
</feature>
<dbReference type="InterPro" id="IPR046347">
    <property type="entry name" value="bZIP_sf"/>
</dbReference>
<organism evidence="2 3">
    <name type="scientific">Rhizoclosmatium globosum</name>
    <dbReference type="NCBI Taxonomy" id="329046"/>
    <lineage>
        <taxon>Eukaryota</taxon>
        <taxon>Fungi</taxon>
        <taxon>Fungi incertae sedis</taxon>
        <taxon>Chytridiomycota</taxon>
        <taxon>Chytridiomycota incertae sedis</taxon>
        <taxon>Chytridiomycetes</taxon>
        <taxon>Chytridiales</taxon>
        <taxon>Chytriomycetaceae</taxon>
        <taxon>Rhizoclosmatium</taxon>
    </lineage>
</organism>
<protein>
    <recommendedName>
        <fullName evidence="4">BZIP domain-containing protein</fullName>
    </recommendedName>
</protein>
<dbReference type="OrthoDB" id="5571888at2759"/>
<evidence type="ECO:0000313" key="2">
    <source>
        <dbReference type="EMBL" id="ORY31122.1"/>
    </source>
</evidence>
<gene>
    <name evidence="2" type="ORF">BCR33DRAFT_724072</name>
</gene>
<reference evidence="2 3" key="1">
    <citation type="submission" date="2016-07" db="EMBL/GenBank/DDBJ databases">
        <title>Pervasive Adenine N6-methylation of Active Genes in Fungi.</title>
        <authorList>
            <consortium name="DOE Joint Genome Institute"/>
            <person name="Mondo S.J."/>
            <person name="Dannebaum R.O."/>
            <person name="Kuo R.C."/>
            <person name="Labutti K."/>
            <person name="Haridas S."/>
            <person name="Kuo A."/>
            <person name="Salamov A."/>
            <person name="Ahrendt S.R."/>
            <person name="Lipzen A."/>
            <person name="Sullivan W."/>
            <person name="Andreopoulos W.B."/>
            <person name="Clum A."/>
            <person name="Lindquist E."/>
            <person name="Daum C."/>
            <person name="Ramamoorthy G.K."/>
            <person name="Gryganskyi A."/>
            <person name="Culley D."/>
            <person name="Magnuson J.K."/>
            <person name="James T.Y."/>
            <person name="O'Malley M.A."/>
            <person name="Stajich J.E."/>
            <person name="Spatafora J.W."/>
            <person name="Visel A."/>
            <person name="Grigoriev I.V."/>
        </authorList>
    </citation>
    <scope>NUCLEOTIDE SEQUENCE [LARGE SCALE GENOMIC DNA]</scope>
    <source>
        <strain evidence="2 3">JEL800</strain>
    </source>
</reference>
<evidence type="ECO:0000256" key="1">
    <source>
        <dbReference type="SAM" id="Phobius"/>
    </source>
</evidence>
<sequence length="72" mass="8458">MDPDLAREYLVLKDPSLTSKERRQLRNKLSARSFRERRKELSLFFTSLIEFICLLSTLTGTLILLKLNFVVL</sequence>
<keyword evidence="3" id="KW-1185">Reference proteome</keyword>
<evidence type="ECO:0008006" key="4">
    <source>
        <dbReference type="Google" id="ProtNLM"/>
    </source>
</evidence>
<proteinExistence type="predicted"/>
<name>A0A1Y2B8G2_9FUNG</name>
<dbReference type="SUPFAM" id="SSF57959">
    <property type="entry name" value="Leucine zipper domain"/>
    <property type="match status" value="1"/>
</dbReference>